<dbReference type="Proteomes" id="UP001152795">
    <property type="component" value="Unassembled WGS sequence"/>
</dbReference>
<keyword evidence="2" id="KW-0675">Receptor</keyword>
<evidence type="ECO:0000313" key="3">
    <source>
        <dbReference type="Proteomes" id="UP001152795"/>
    </source>
</evidence>
<evidence type="ECO:0000256" key="1">
    <source>
        <dbReference type="SAM" id="MobiDB-lite"/>
    </source>
</evidence>
<gene>
    <name evidence="2" type="ORF">PACLA_8A001691</name>
</gene>
<reference evidence="2" key="1">
    <citation type="submission" date="2020-04" db="EMBL/GenBank/DDBJ databases">
        <authorList>
            <person name="Alioto T."/>
            <person name="Alioto T."/>
            <person name="Gomez Garrido J."/>
        </authorList>
    </citation>
    <scope>NUCLEOTIDE SEQUENCE</scope>
    <source>
        <strain evidence="2">A484AB</strain>
    </source>
</reference>
<name>A0A6S7JYT1_PARCT</name>
<evidence type="ECO:0000313" key="2">
    <source>
        <dbReference type="EMBL" id="CAB4014798.1"/>
    </source>
</evidence>
<dbReference type="AlphaFoldDB" id="A0A6S7JYT1"/>
<proteinExistence type="predicted"/>
<protein>
    <submittedName>
        <fullName evidence="2">Transient receptor potential cation channel subfamily V member 4</fullName>
    </submittedName>
</protein>
<comment type="caution">
    <text evidence="2">The sequence shown here is derived from an EMBL/GenBank/DDBJ whole genome shotgun (WGS) entry which is preliminary data.</text>
</comment>
<sequence length="188" mass="22265">MSQESKYTSVEMDEKKSNKGNNDLEQPFDEDFWLKVQDKFDSGGRSWSRAMDEVRTERLFEKHGKNYLLVIIRDWPISDKYRDQPDLVASLEYLISRFTEIILEKDTDEDYKYFRNEEDETRPTLLHLAAAQNFNHVAAHLVRHYPSLVYKETEVVGEHRGYLPVEMALMAYKDETAAFLISQMKPDW</sequence>
<dbReference type="EMBL" id="CACRXK020008451">
    <property type="protein sequence ID" value="CAB4014798.1"/>
    <property type="molecule type" value="Genomic_DNA"/>
</dbReference>
<keyword evidence="3" id="KW-1185">Reference proteome</keyword>
<dbReference type="OrthoDB" id="10369480at2759"/>
<organism evidence="2 3">
    <name type="scientific">Paramuricea clavata</name>
    <name type="common">Red gorgonian</name>
    <name type="synonym">Violescent sea-whip</name>
    <dbReference type="NCBI Taxonomy" id="317549"/>
    <lineage>
        <taxon>Eukaryota</taxon>
        <taxon>Metazoa</taxon>
        <taxon>Cnidaria</taxon>
        <taxon>Anthozoa</taxon>
        <taxon>Octocorallia</taxon>
        <taxon>Malacalcyonacea</taxon>
        <taxon>Plexauridae</taxon>
        <taxon>Paramuricea</taxon>
    </lineage>
</organism>
<accession>A0A6S7JYT1</accession>
<feature type="region of interest" description="Disordered" evidence="1">
    <location>
        <begin position="1"/>
        <end position="25"/>
    </location>
</feature>